<dbReference type="Proteomes" id="UP000190027">
    <property type="component" value="Unassembled WGS sequence"/>
</dbReference>
<dbReference type="Gene3D" id="2.40.320.10">
    <property type="entry name" value="Hypothetical Protein Pfu-838710-001"/>
    <property type="match status" value="1"/>
</dbReference>
<dbReference type="InterPro" id="IPR033469">
    <property type="entry name" value="CYTH-like_dom_sf"/>
</dbReference>
<dbReference type="PANTHER" id="PTHR21028:SF2">
    <property type="entry name" value="CYTH DOMAIN-CONTAINING PROTEIN"/>
    <property type="match status" value="1"/>
</dbReference>
<evidence type="ECO:0000313" key="3">
    <source>
        <dbReference type="Proteomes" id="UP000190027"/>
    </source>
</evidence>
<reference evidence="2 3" key="1">
    <citation type="submission" date="2017-02" db="EMBL/GenBank/DDBJ databases">
        <authorList>
            <person name="Peterson S.W."/>
        </authorList>
    </citation>
    <scope>NUCLEOTIDE SEQUENCE [LARGE SCALE GENOMIC DNA]</scope>
    <source>
        <strain evidence="2 3">DSM 16080</strain>
    </source>
</reference>
<dbReference type="InterPro" id="IPR008173">
    <property type="entry name" value="Adenylyl_cyclase_CyaB"/>
</dbReference>
<dbReference type="EMBL" id="FUYC01000004">
    <property type="protein sequence ID" value="SKA80283.1"/>
    <property type="molecule type" value="Genomic_DNA"/>
</dbReference>
<accession>A0A1T4WSD3</accession>
<protein>
    <submittedName>
        <fullName evidence="2">Adenylate cyclase, class 2</fullName>
    </submittedName>
</protein>
<evidence type="ECO:0000313" key="2">
    <source>
        <dbReference type="EMBL" id="SKA80283.1"/>
    </source>
</evidence>
<dbReference type="CDD" id="cd07890">
    <property type="entry name" value="CYTH-like_AC_IV-like"/>
    <property type="match status" value="1"/>
</dbReference>
<organism evidence="2 3">
    <name type="scientific">Paucidesulfovibrio gracilis DSM 16080</name>
    <dbReference type="NCBI Taxonomy" id="1121449"/>
    <lineage>
        <taxon>Bacteria</taxon>
        <taxon>Pseudomonadati</taxon>
        <taxon>Thermodesulfobacteriota</taxon>
        <taxon>Desulfovibrionia</taxon>
        <taxon>Desulfovibrionales</taxon>
        <taxon>Desulfovibrionaceae</taxon>
        <taxon>Paucidesulfovibrio</taxon>
    </lineage>
</organism>
<sequence length="202" mass="23292">MAVEAELKFTDVDHAAVRALLLQNGAAGEKAYFEQNLVFDSQEQALRKEQILLRLRHKPGGSLLTLKRPDGGGDHLKRCREWQTRVEDGTVMRRILEELGFAVSFAYEKTREKWTLDGCVICLDHLPFGEFMEIEGPEERLPEVAGRLNMNVRHSTAQTYHALHQQWRVEQKLPLQDGFVFSDEEREKLLRDISDERDSTTT</sequence>
<proteinExistence type="predicted"/>
<dbReference type="RefSeq" id="WP_078716898.1">
    <property type="nucleotide sequence ID" value="NZ_FUYC01000004.1"/>
</dbReference>
<dbReference type="SUPFAM" id="SSF55154">
    <property type="entry name" value="CYTH-like phosphatases"/>
    <property type="match status" value="1"/>
</dbReference>
<feature type="domain" description="CYTH" evidence="1">
    <location>
        <begin position="2"/>
        <end position="166"/>
    </location>
</feature>
<dbReference type="Pfam" id="PF01928">
    <property type="entry name" value="CYTH"/>
    <property type="match status" value="1"/>
</dbReference>
<name>A0A1T4WSD3_9BACT</name>
<dbReference type="SMART" id="SM01118">
    <property type="entry name" value="CYTH"/>
    <property type="match status" value="1"/>
</dbReference>
<dbReference type="InterPro" id="IPR023577">
    <property type="entry name" value="CYTH_domain"/>
</dbReference>
<dbReference type="OrthoDB" id="116396at2"/>
<keyword evidence="3" id="KW-1185">Reference proteome</keyword>
<dbReference type="PROSITE" id="PS51707">
    <property type="entry name" value="CYTH"/>
    <property type="match status" value="1"/>
</dbReference>
<gene>
    <name evidence="2" type="ORF">SAMN02745704_01324</name>
</gene>
<dbReference type="STRING" id="1121449.SAMN02745704_01324"/>
<dbReference type="PANTHER" id="PTHR21028">
    <property type="entry name" value="SI:CH211-156B7.4"/>
    <property type="match status" value="1"/>
</dbReference>
<dbReference type="AlphaFoldDB" id="A0A1T4WSD3"/>
<evidence type="ECO:0000259" key="1">
    <source>
        <dbReference type="PROSITE" id="PS51707"/>
    </source>
</evidence>